<comment type="caution">
    <text evidence="14">The sequence shown here is derived from an EMBL/GenBank/DDBJ whole genome shotgun (WGS) entry which is preliminary data.</text>
</comment>
<evidence type="ECO:0000256" key="5">
    <source>
        <dbReference type="ARBA" id="ARBA00022840"/>
    </source>
</evidence>
<evidence type="ECO:0000256" key="1">
    <source>
        <dbReference type="ARBA" id="ARBA00009922"/>
    </source>
</evidence>
<gene>
    <name evidence="14" type="ORF">DIU77_015130</name>
</gene>
<evidence type="ECO:0000256" key="7">
    <source>
        <dbReference type="ARBA" id="ARBA00034617"/>
    </source>
</evidence>
<organism evidence="14 15">
    <name type="scientific">Thermocrispum agreste</name>
    <dbReference type="NCBI Taxonomy" id="37925"/>
    <lineage>
        <taxon>Bacteria</taxon>
        <taxon>Bacillati</taxon>
        <taxon>Actinomycetota</taxon>
        <taxon>Actinomycetes</taxon>
        <taxon>Pseudonocardiales</taxon>
        <taxon>Pseudonocardiaceae</taxon>
        <taxon>Thermocrispum</taxon>
    </lineage>
</organism>
<comment type="catalytic activity">
    <reaction evidence="7">
        <text>Couples ATP hydrolysis with the unwinding of duplex DNA by translocating in the 3'-5' direction.</text>
        <dbReference type="EC" id="5.6.2.4"/>
    </reaction>
</comment>
<dbReference type="PROSITE" id="PS51198">
    <property type="entry name" value="UVRD_HELICASE_ATP_BIND"/>
    <property type="match status" value="1"/>
</dbReference>
<feature type="domain" description="UvrD-like helicase ATP-binding" evidence="12">
    <location>
        <begin position="34"/>
        <end position="350"/>
    </location>
</feature>
<evidence type="ECO:0000259" key="13">
    <source>
        <dbReference type="PROSITE" id="PS51217"/>
    </source>
</evidence>
<name>A0ABD6FJC2_9PSEU</name>
<dbReference type="EMBL" id="QGUI02000235">
    <property type="protein sequence ID" value="MFO7193573.1"/>
    <property type="molecule type" value="Genomic_DNA"/>
</dbReference>
<dbReference type="InterPro" id="IPR013986">
    <property type="entry name" value="DExx_box_DNA_helicase_dom_sf"/>
</dbReference>
<evidence type="ECO:0000256" key="4">
    <source>
        <dbReference type="ARBA" id="ARBA00022806"/>
    </source>
</evidence>
<feature type="region of interest" description="Disordered" evidence="11">
    <location>
        <begin position="1"/>
        <end position="21"/>
    </location>
</feature>
<feature type="non-terminal residue" evidence="14">
    <location>
        <position position="494"/>
    </location>
</feature>
<evidence type="ECO:0000259" key="12">
    <source>
        <dbReference type="PROSITE" id="PS51198"/>
    </source>
</evidence>
<protein>
    <recommendedName>
        <fullName evidence="8">DNA 3'-5' helicase</fullName>
        <ecNumber evidence="8">5.6.2.4</ecNumber>
    </recommendedName>
</protein>
<keyword evidence="2 10" id="KW-0547">Nucleotide-binding</keyword>
<evidence type="ECO:0000313" key="14">
    <source>
        <dbReference type="EMBL" id="MFO7193573.1"/>
    </source>
</evidence>
<evidence type="ECO:0000256" key="8">
    <source>
        <dbReference type="ARBA" id="ARBA00034808"/>
    </source>
</evidence>
<keyword evidence="6" id="KW-0413">Isomerase</keyword>
<feature type="domain" description="UvrD-like helicase C-terminal" evidence="13">
    <location>
        <begin position="351"/>
        <end position="494"/>
    </location>
</feature>
<keyword evidence="5 10" id="KW-0067">ATP-binding</keyword>
<feature type="binding site" evidence="10">
    <location>
        <begin position="55"/>
        <end position="62"/>
    </location>
    <ligand>
        <name>ATP</name>
        <dbReference type="ChEBI" id="CHEBI:30616"/>
    </ligand>
</feature>
<dbReference type="SUPFAM" id="SSF52540">
    <property type="entry name" value="P-loop containing nucleoside triphosphate hydrolases"/>
    <property type="match status" value="1"/>
</dbReference>
<dbReference type="Pfam" id="PF00580">
    <property type="entry name" value="UvrD-helicase"/>
    <property type="match status" value="1"/>
</dbReference>
<dbReference type="Gene3D" id="3.40.50.300">
    <property type="entry name" value="P-loop containing nucleotide triphosphate hydrolases"/>
    <property type="match status" value="2"/>
</dbReference>
<evidence type="ECO:0000313" key="15">
    <source>
        <dbReference type="Proteomes" id="UP000249324"/>
    </source>
</evidence>
<proteinExistence type="inferred from homology"/>
<dbReference type="AlphaFoldDB" id="A0ABD6FJC2"/>
<dbReference type="InterPro" id="IPR014017">
    <property type="entry name" value="DNA_helicase_UvrD-like_C"/>
</dbReference>
<dbReference type="InterPro" id="IPR014016">
    <property type="entry name" value="UvrD-like_ATP-bd"/>
</dbReference>
<reference evidence="14 15" key="1">
    <citation type="journal article" date="2021" name="BMC Genomics">
        <title>Genome-resolved metagenome and metatranscriptome analyses of thermophilic composting reveal key bacterial players and their metabolic interactions.</title>
        <authorList>
            <person name="Braga L.P.P."/>
            <person name="Pereira R.V."/>
            <person name="Martins L.F."/>
            <person name="Moura L.M.S."/>
            <person name="Sanchez F.B."/>
            <person name="Patane J.S.L."/>
            <person name="da Silva A.M."/>
            <person name="Setubal J.C."/>
        </authorList>
    </citation>
    <scope>NUCLEOTIDE SEQUENCE [LARGE SCALE GENOMIC DNA]</scope>
    <source>
        <strain evidence="14">ZC4RG45</strain>
    </source>
</reference>
<dbReference type="InterPro" id="IPR000212">
    <property type="entry name" value="DNA_helicase_UvrD/REP"/>
</dbReference>
<evidence type="ECO:0000256" key="11">
    <source>
        <dbReference type="SAM" id="MobiDB-lite"/>
    </source>
</evidence>
<dbReference type="PROSITE" id="PS51217">
    <property type="entry name" value="UVRD_HELICASE_CTER"/>
    <property type="match status" value="1"/>
</dbReference>
<keyword evidence="3 10" id="KW-0378">Hydrolase</keyword>
<dbReference type="PANTHER" id="PTHR11070">
    <property type="entry name" value="UVRD / RECB / PCRA DNA HELICASE FAMILY MEMBER"/>
    <property type="match status" value="1"/>
</dbReference>
<comment type="catalytic activity">
    <reaction evidence="9">
        <text>ATP + H2O = ADP + phosphate + H(+)</text>
        <dbReference type="Rhea" id="RHEA:13065"/>
        <dbReference type="ChEBI" id="CHEBI:15377"/>
        <dbReference type="ChEBI" id="CHEBI:15378"/>
        <dbReference type="ChEBI" id="CHEBI:30616"/>
        <dbReference type="ChEBI" id="CHEBI:43474"/>
        <dbReference type="ChEBI" id="CHEBI:456216"/>
        <dbReference type="EC" id="5.6.2.4"/>
    </reaction>
</comment>
<evidence type="ECO:0000256" key="6">
    <source>
        <dbReference type="ARBA" id="ARBA00023235"/>
    </source>
</evidence>
<evidence type="ECO:0000256" key="3">
    <source>
        <dbReference type="ARBA" id="ARBA00022801"/>
    </source>
</evidence>
<dbReference type="GO" id="GO:0016787">
    <property type="term" value="F:hydrolase activity"/>
    <property type="evidence" value="ECO:0007669"/>
    <property type="project" value="UniProtKB-UniRule"/>
</dbReference>
<dbReference type="Proteomes" id="UP000249324">
    <property type="component" value="Unassembled WGS sequence"/>
</dbReference>
<keyword evidence="4 10" id="KW-0347">Helicase</keyword>
<dbReference type="GO" id="GO:0043138">
    <property type="term" value="F:3'-5' DNA helicase activity"/>
    <property type="evidence" value="ECO:0007669"/>
    <property type="project" value="UniProtKB-EC"/>
</dbReference>
<evidence type="ECO:0000256" key="9">
    <source>
        <dbReference type="ARBA" id="ARBA00048988"/>
    </source>
</evidence>
<evidence type="ECO:0000256" key="2">
    <source>
        <dbReference type="ARBA" id="ARBA00022741"/>
    </source>
</evidence>
<dbReference type="InterPro" id="IPR027417">
    <property type="entry name" value="P-loop_NTPase"/>
</dbReference>
<comment type="similarity">
    <text evidence="1">Belongs to the helicase family. UvrD subfamily.</text>
</comment>
<dbReference type="Gene3D" id="1.10.10.160">
    <property type="match status" value="1"/>
</dbReference>
<accession>A0ABD6FJC2</accession>
<dbReference type="PANTHER" id="PTHR11070:SF59">
    <property type="entry name" value="DNA 3'-5' HELICASE"/>
    <property type="match status" value="1"/>
</dbReference>
<evidence type="ECO:0000256" key="10">
    <source>
        <dbReference type="PROSITE-ProRule" id="PRU00560"/>
    </source>
</evidence>
<dbReference type="GO" id="GO:0005524">
    <property type="term" value="F:ATP binding"/>
    <property type="evidence" value="ECO:0007669"/>
    <property type="project" value="UniProtKB-UniRule"/>
</dbReference>
<dbReference type="Gene3D" id="1.10.486.10">
    <property type="entry name" value="PCRA, domain 4"/>
    <property type="match status" value="1"/>
</dbReference>
<dbReference type="EC" id="5.6.2.4" evidence="8"/>
<sequence>MPDPHLLAEPGMPSATGGPAPTLVRADRARPAGWQWDGEAQQLLDGREGFVRVVGGPGTGKTSLLAEAAARRMLDDGPDRVLVLTSTRKAAEALRSQIARLLTHLSGEQASAPRAVREPMVRTVHSYAFGVLRAQAAEEGSPPPRLLSGPEQDAVVRELLAGDLADAMDGHDSYWPERLRPALTVPGFAEELRDLLMRAAERGLSPEDLVRLGRRKKRDEWVAAGTFWQQYEQVTRLRAAGGSALAVPPAAAYDAAELVTAALLSLMDDDKLLARERERIRHLFVDDAQHLAPLQWRLIRLIGTGAKQFVVAGDADQTVFSFRGAEPVEFVEADPDGKHTVTLRQGRRMARSVREAVARLAEAAPRPHRVPDVAPDQPDLGVAVRLFRSPAAEAAWVADQLRRAHLVDGIPWDEMAVVVRSPGRTFPVLQRALRWAGVPIASAADHLPLARNPAVRPLLTALRVVAHPEQLTPELADELLSSPLGGADPLALRR</sequence>